<reference evidence="2" key="1">
    <citation type="journal article" date="2017" name="Nat. Ecol. Evol.">
        <title>Genome expansion and lineage-specific genetic innovations in the forest pathogenic fungi Armillaria.</title>
        <authorList>
            <person name="Sipos G."/>
            <person name="Prasanna A.N."/>
            <person name="Walter M.C."/>
            <person name="O'Connor E."/>
            <person name="Balint B."/>
            <person name="Krizsan K."/>
            <person name="Kiss B."/>
            <person name="Hess J."/>
            <person name="Varga T."/>
            <person name="Slot J."/>
            <person name="Riley R."/>
            <person name="Boka B."/>
            <person name="Rigling D."/>
            <person name="Barry K."/>
            <person name="Lee J."/>
            <person name="Mihaltcheva S."/>
            <person name="LaButti K."/>
            <person name="Lipzen A."/>
            <person name="Waldron R."/>
            <person name="Moloney N.M."/>
            <person name="Sperisen C."/>
            <person name="Kredics L."/>
            <person name="Vagvoelgyi C."/>
            <person name="Patrignani A."/>
            <person name="Fitzpatrick D."/>
            <person name="Nagy I."/>
            <person name="Doyle S."/>
            <person name="Anderson J.B."/>
            <person name="Grigoriev I.V."/>
            <person name="Gueldener U."/>
            <person name="Muensterkoetter M."/>
            <person name="Nagy L.G."/>
        </authorList>
    </citation>
    <scope>NUCLEOTIDE SEQUENCE [LARGE SCALE GENOMIC DNA]</scope>
    <source>
        <strain evidence="2">28-4</strain>
    </source>
</reference>
<evidence type="ECO:0008006" key="3">
    <source>
        <dbReference type="Google" id="ProtNLM"/>
    </source>
</evidence>
<evidence type="ECO:0000313" key="2">
    <source>
        <dbReference type="Proteomes" id="UP000218334"/>
    </source>
</evidence>
<accession>A0A2H3BJY1</accession>
<dbReference type="Proteomes" id="UP000218334">
    <property type="component" value="Unassembled WGS sequence"/>
</dbReference>
<organism evidence="1 2">
    <name type="scientific">Armillaria solidipes</name>
    <dbReference type="NCBI Taxonomy" id="1076256"/>
    <lineage>
        <taxon>Eukaryota</taxon>
        <taxon>Fungi</taxon>
        <taxon>Dikarya</taxon>
        <taxon>Basidiomycota</taxon>
        <taxon>Agaricomycotina</taxon>
        <taxon>Agaricomycetes</taxon>
        <taxon>Agaricomycetidae</taxon>
        <taxon>Agaricales</taxon>
        <taxon>Marasmiineae</taxon>
        <taxon>Physalacriaceae</taxon>
        <taxon>Armillaria</taxon>
    </lineage>
</organism>
<dbReference type="EMBL" id="KZ293449">
    <property type="protein sequence ID" value="PBK64877.1"/>
    <property type="molecule type" value="Genomic_DNA"/>
</dbReference>
<sequence length="528" mass="60727">MGIKRKIEHVDVDRSNNDLEDRYRHYRYQPAKFSAFTETGQAELSIEVPKQRSYTGPRPAIPCSLTDTPCATLGVQGVLNRLNAILGTSRTSRKLHTILKDFVERNYDFGTAYALLRPVWDIKNPSNIQDELRTREGEDRERRQKALEGNRIVDPDLTPRRVWDLCSNRVVPSWITSKRPTPISHAWVDEKDREDVLTPINGKEWPVPIPKDADLNLIRIEMLNLGAEYAWLDVLCLRQKEEGGPREDLRVEEWRLDVPTIGRVYRVEVVTYLSGLGRPLRLKDGDLDSNRNWFRRAWTLQEVGFKHIIAGDMPDGPMHAQRIDGGNYETALLTRFHKELNSVERHLDHIFAALANMQKRMSTNPVDKVAGLAFPLRPHTIPAYHESETLEDAWTALVNAMVPRMRARFLLVYPEVGLGCKKWRPTWDWQVMKQPLPKDVNYLYADVEHDNKTDEDWFNGPCIEKGYVRVFNTGSVEGRDRCGELVVKDSKPQTGSRTHSKSASPTDFRYLKICTHCLVMCAHPTIGQ</sequence>
<gene>
    <name evidence="1" type="ORF">ARMSODRAFT_454603</name>
</gene>
<proteinExistence type="predicted"/>
<evidence type="ECO:0000313" key="1">
    <source>
        <dbReference type="EMBL" id="PBK64877.1"/>
    </source>
</evidence>
<protein>
    <recommendedName>
        <fullName evidence="3">Heterokaryon incompatibility domain-containing protein</fullName>
    </recommendedName>
</protein>
<dbReference type="AlphaFoldDB" id="A0A2H3BJY1"/>
<name>A0A2H3BJY1_9AGAR</name>
<keyword evidence="2" id="KW-1185">Reference proteome</keyword>